<keyword evidence="2" id="KW-1185">Reference proteome</keyword>
<dbReference type="AlphaFoldDB" id="A0A1N7SWM5"/>
<dbReference type="EMBL" id="CYGY02000138">
    <property type="protein sequence ID" value="SIT51760.1"/>
    <property type="molecule type" value="Genomic_DNA"/>
</dbReference>
<comment type="caution">
    <text evidence="1">The sequence shown here is derived from an EMBL/GenBank/DDBJ whole genome shotgun (WGS) entry which is preliminary data.</text>
</comment>
<organism evidence="1 2">
    <name type="scientific">Paraburkholderia piptadeniae</name>
    <dbReference type="NCBI Taxonomy" id="1701573"/>
    <lineage>
        <taxon>Bacteria</taxon>
        <taxon>Pseudomonadati</taxon>
        <taxon>Pseudomonadota</taxon>
        <taxon>Betaproteobacteria</taxon>
        <taxon>Burkholderiales</taxon>
        <taxon>Burkholderiaceae</taxon>
        <taxon>Paraburkholderia</taxon>
    </lineage>
</organism>
<reference evidence="1" key="1">
    <citation type="submission" date="2016-12" db="EMBL/GenBank/DDBJ databases">
        <authorList>
            <person name="Moulin L."/>
        </authorList>
    </citation>
    <scope>NUCLEOTIDE SEQUENCE [LARGE SCALE GENOMIC DNA]</scope>
    <source>
        <strain evidence="1">STM 7183</strain>
    </source>
</reference>
<protein>
    <submittedName>
        <fullName evidence="1">Uncharacterized protein</fullName>
    </submittedName>
</protein>
<name>A0A1N7SWM5_9BURK</name>
<accession>A0A1N7SWM5</accession>
<dbReference type="Proteomes" id="UP000195569">
    <property type="component" value="Unassembled WGS sequence"/>
</dbReference>
<gene>
    <name evidence="1" type="ORF">BN2476_1380021</name>
</gene>
<evidence type="ECO:0000313" key="2">
    <source>
        <dbReference type="Proteomes" id="UP000195569"/>
    </source>
</evidence>
<proteinExistence type="predicted"/>
<sequence length="57" mass="6026">MHHALAARGQAHSKVLLISVSSNWADHPAAHKSADHIGYFLRVGAARALTVTNALNA</sequence>
<evidence type="ECO:0000313" key="1">
    <source>
        <dbReference type="EMBL" id="SIT51760.1"/>
    </source>
</evidence>